<dbReference type="OrthoDB" id="9804625at2"/>
<dbReference type="InterPro" id="IPR016185">
    <property type="entry name" value="PreATP-grasp_dom_sf"/>
</dbReference>
<dbReference type="EC" id="6.3.4.18" evidence="5 6"/>
<keyword evidence="4 5" id="KW-0067">ATP-binding</keyword>
<dbReference type="PROSITE" id="PS50975">
    <property type="entry name" value="ATP_GRASP"/>
    <property type="match status" value="1"/>
</dbReference>
<organism evidence="8 9">
    <name type="scientific">Wenzhouxiangella sediminis</name>
    <dbReference type="NCBI Taxonomy" id="1792836"/>
    <lineage>
        <taxon>Bacteria</taxon>
        <taxon>Pseudomonadati</taxon>
        <taxon>Pseudomonadota</taxon>
        <taxon>Gammaproteobacteria</taxon>
        <taxon>Chromatiales</taxon>
        <taxon>Wenzhouxiangellaceae</taxon>
        <taxon>Wenzhouxiangella</taxon>
    </lineage>
</organism>
<name>A0A3E1K5W0_9GAMM</name>
<dbReference type="Gene3D" id="3.30.1490.20">
    <property type="entry name" value="ATP-grasp fold, A domain"/>
    <property type="match status" value="1"/>
</dbReference>
<feature type="binding site" evidence="5">
    <location>
        <begin position="257"/>
        <end position="258"/>
    </location>
    <ligand>
        <name>ATP</name>
        <dbReference type="ChEBI" id="CHEBI:30616"/>
    </ligand>
</feature>
<evidence type="ECO:0000313" key="8">
    <source>
        <dbReference type="EMBL" id="RFF29330.1"/>
    </source>
</evidence>
<dbReference type="PANTHER" id="PTHR11609">
    <property type="entry name" value="PURINE BIOSYNTHESIS PROTEIN 6/7, PUR6/7"/>
    <property type="match status" value="1"/>
</dbReference>
<dbReference type="NCBIfam" id="NF004679">
    <property type="entry name" value="PRK06019.1-5"/>
    <property type="match status" value="1"/>
</dbReference>
<dbReference type="FunFam" id="3.30.1490.20:FF:000015">
    <property type="entry name" value="N5-carboxyaminoimidazole ribonucleotide synthase"/>
    <property type="match status" value="1"/>
</dbReference>
<dbReference type="InterPro" id="IPR013815">
    <property type="entry name" value="ATP_grasp_subdomain_1"/>
</dbReference>
<keyword evidence="3 5" id="KW-0658">Purine biosynthesis</keyword>
<dbReference type="InterPro" id="IPR054350">
    <property type="entry name" value="PurT/PurK_preATP-grasp"/>
</dbReference>
<dbReference type="SUPFAM" id="SSF56059">
    <property type="entry name" value="Glutathione synthetase ATP-binding domain-like"/>
    <property type="match status" value="1"/>
</dbReference>
<evidence type="ECO:0000256" key="1">
    <source>
        <dbReference type="ARBA" id="ARBA00022598"/>
    </source>
</evidence>
<evidence type="ECO:0000256" key="6">
    <source>
        <dbReference type="RuleBase" id="RU361200"/>
    </source>
</evidence>
<evidence type="ECO:0000259" key="7">
    <source>
        <dbReference type="PROSITE" id="PS50975"/>
    </source>
</evidence>
<feature type="binding site" evidence="5">
    <location>
        <position position="138"/>
    </location>
    <ligand>
        <name>ATP</name>
        <dbReference type="ChEBI" id="CHEBI:30616"/>
    </ligand>
</feature>
<dbReference type="GO" id="GO:0004638">
    <property type="term" value="F:phosphoribosylaminoimidazole carboxylase activity"/>
    <property type="evidence" value="ECO:0007669"/>
    <property type="project" value="InterPro"/>
</dbReference>
<comment type="pathway">
    <text evidence="5 6">Purine metabolism; IMP biosynthesis via de novo pathway; 5-amino-1-(5-phospho-D-ribosyl)imidazole-4-carboxylate from 5-amino-1-(5-phospho-D-ribosyl)imidazole (N5-CAIR route): step 1/2.</text>
</comment>
<dbReference type="EMBL" id="QUZK01000048">
    <property type="protein sequence ID" value="RFF29330.1"/>
    <property type="molecule type" value="Genomic_DNA"/>
</dbReference>
<feature type="binding site" evidence="5">
    <location>
        <position position="204"/>
    </location>
    <ligand>
        <name>ATP</name>
        <dbReference type="ChEBI" id="CHEBI:30616"/>
    </ligand>
</feature>
<sequence length="374" mass="40818">MKVGILGGGQLARMMAQAGIPLGCEFVFLDPKADACAGQLGELVVAEWEDASALDRLSACDRITCDFENVPATVLERLADAGHPVRPAANAFAAAQDRLTEKRLFESLDIEVAPFAPVSGRTDLLDALDRIGYPALLKTRRMGYDGKGQYLLRTPEDLEPAWAELGDHELILEGWVDFDFECAITVVRNAEGEMRCYPLSRTVHADGMLRLAAAPANVDAGLRERAEACGRLLAEHLDYVGCLTLELFVAGDRILGNEFAPRVHNSAHWTIEGAVCSQFENHIRAVCDLPLGATALRAPALMFNWIGAMPSTDALLNVPDLHWHDYGKQSRPGRKVGHATLLAETWPALVPVALELKEDLPQPLDRLLDKLVSI</sequence>
<dbReference type="SUPFAM" id="SSF51246">
    <property type="entry name" value="Rudiment single hybrid motif"/>
    <property type="match status" value="1"/>
</dbReference>
<dbReference type="GO" id="GO:0006189">
    <property type="term" value="P:'de novo' IMP biosynthetic process"/>
    <property type="evidence" value="ECO:0007669"/>
    <property type="project" value="UniProtKB-UniRule"/>
</dbReference>
<dbReference type="GO" id="GO:0005524">
    <property type="term" value="F:ATP binding"/>
    <property type="evidence" value="ECO:0007669"/>
    <property type="project" value="UniProtKB-UniRule"/>
</dbReference>
<dbReference type="PANTHER" id="PTHR11609:SF5">
    <property type="entry name" value="PHOSPHORIBOSYLAMINOIMIDAZOLE CARBOXYLASE"/>
    <property type="match status" value="1"/>
</dbReference>
<comment type="subunit">
    <text evidence="5 6">Homodimer.</text>
</comment>
<comment type="similarity">
    <text evidence="5 6">Belongs to the PurK/PurT family.</text>
</comment>
<dbReference type="Pfam" id="PF22660">
    <property type="entry name" value="RS_preATP-grasp-like"/>
    <property type="match status" value="1"/>
</dbReference>
<dbReference type="GO" id="GO:0005829">
    <property type="term" value="C:cytosol"/>
    <property type="evidence" value="ECO:0007669"/>
    <property type="project" value="TreeGrafter"/>
</dbReference>
<dbReference type="InterPro" id="IPR011054">
    <property type="entry name" value="Rudment_hybrid_motif"/>
</dbReference>
<feature type="binding site" evidence="5">
    <location>
        <begin position="173"/>
        <end position="176"/>
    </location>
    <ligand>
        <name>ATP</name>
        <dbReference type="ChEBI" id="CHEBI:30616"/>
    </ligand>
</feature>
<dbReference type="Pfam" id="PF02222">
    <property type="entry name" value="ATP-grasp"/>
    <property type="match status" value="1"/>
</dbReference>
<dbReference type="HAMAP" id="MF_01928">
    <property type="entry name" value="PurK"/>
    <property type="match status" value="1"/>
</dbReference>
<dbReference type="Proteomes" id="UP000260351">
    <property type="component" value="Unassembled WGS sequence"/>
</dbReference>
<dbReference type="Pfam" id="PF17769">
    <property type="entry name" value="PurK_C"/>
    <property type="match status" value="1"/>
</dbReference>
<keyword evidence="1 5" id="KW-0436">Ligase</keyword>
<dbReference type="Gene3D" id="3.40.50.20">
    <property type="match status" value="1"/>
</dbReference>
<evidence type="ECO:0000256" key="3">
    <source>
        <dbReference type="ARBA" id="ARBA00022755"/>
    </source>
</evidence>
<evidence type="ECO:0000256" key="5">
    <source>
        <dbReference type="HAMAP-Rule" id="MF_01928"/>
    </source>
</evidence>
<dbReference type="AlphaFoldDB" id="A0A3E1K5W0"/>
<dbReference type="Gene3D" id="3.30.470.20">
    <property type="entry name" value="ATP-grasp fold, B domain"/>
    <property type="match status" value="1"/>
</dbReference>
<dbReference type="GO" id="GO:0046872">
    <property type="term" value="F:metal ion binding"/>
    <property type="evidence" value="ECO:0007669"/>
    <property type="project" value="InterPro"/>
</dbReference>
<comment type="catalytic activity">
    <reaction evidence="5 6">
        <text>5-amino-1-(5-phospho-beta-D-ribosyl)imidazole + hydrogencarbonate + ATP = 5-carboxyamino-1-(5-phospho-D-ribosyl)imidazole + ADP + phosphate + 2 H(+)</text>
        <dbReference type="Rhea" id="RHEA:19317"/>
        <dbReference type="ChEBI" id="CHEBI:15378"/>
        <dbReference type="ChEBI" id="CHEBI:17544"/>
        <dbReference type="ChEBI" id="CHEBI:30616"/>
        <dbReference type="ChEBI" id="CHEBI:43474"/>
        <dbReference type="ChEBI" id="CHEBI:58730"/>
        <dbReference type="ChEBI" id="CHEBI:137981"/>
        <dbReference type="ChEBI" id="CHEBI:456216"/>
        <dbReference type="EC" id="6.3.4.18"/>
    </reaction>
</comment>
<dbReference type="RefSeq" id="WP_116651696.1">
    <property type="nucleotide sequence ID" value="NZ_QUZK01000048.1"/>
</dbReference>
<feature type="binding site" evidence="5">
    <location>
        <begin position="143"/>
        <end position="149"/>
    </location>
    <ligand>
        <name>ATP</name>
        <dbReference type="ChEBI" id="CHEBI:30616"/>
    </ligand>
</feature>
<dbReference type="InterPro" id="IPR003135">
    <property type="entry name" value="ATP-grasp_carboxylate-amine"/>
</dbReference>
<feature type="binding site" evidence="5">
    <location>
        <position position="181"/>
    </location>
    <ligand>
        <name>ATP</name>
        <dbReference type="ChEBI" id="CHEBI:30616"/>
    </ligand>
</feature>
<keyword evidence="9" id="KW-1185">Reference proteome</keyword>
<accession>A0A3E1K5W0</accession>
<dbReference type="UniPathway" id="UPA00074">
    <property type="reaction ID" value="UER00942"/>
</dbReference>
<evidence type="ECO:0000256" key="2">
    <source>
        <dbReference type="ARBA" id="ARBA00022741"/>
    </source>
</evidence>
<dbReference type="InterPro" id="IPR011761">
    <property type="entry name" value="ATP-grasp"/>
</dbReference>
<dbReference type="InterPro" id="IPR005875">
    <property type="entry name" value="PurK"/>
</dbReference>
<dbReference type="InterPro" id="IPR040686">
    <property type="entry name" value="PurK_C"/>
</dbReference>
<dbReference type="NCBIfam" id="TIGR01161">
    <property type="entry name" value="purK"/>
    <property type="match status" value="1"/>
</dbReference>
<comment type="function">
    <text evidence="5">Catalyzes the ATP-dependent conversion of 5-aminoimidazole ribonucleotide (AIR) and HCO(3)(-) to N5-carboxyaminoimidazole ribonucleotide (N5-CAIR).</text>
</comment>
<protein>
    <recommendedName>
        <fullName evidence="5 6">N5-carboxyaminoimidazole ribonucleotide synthase</fullName>
        <shortName evidence="5 6">N5-CAIR synthase</shortName>
        <ecNumber evidence="5 6">6.3.4.18</ecNumber>
    </recommendedName>
    <alternativeName>
        <fullName evidence="5 6">5-(carboxyamino)imidazole ribonucleotide synthetase</fullName>
    </alternativeName>
</protein>
<proteinExistence type="inferred from homology"/>
<evidence type="ECO:0000256" key="4">
    <source>
        <dbReference type="ARBA" id="ARBA00022840"/>
    </source>
</evidence>
<feature type="domain" description="ATP-grasp" evidence="7">
    <location>
        <begin position="102"/>
        <end position="287"/>
    </location>
</feature>
<gene>
    <name evidence="5 6" type="primary">purK</name>
    <name evidence="8" type="ORF">DZC52_13575</name>
</gene>
<keyword evidence="2 5" id="KW-0547">Nucleotide-binding</keyword>
<feature type="binding site" evidence="5">
    <location>
        <position position="98"/>
    </location>
    <ligand>
        <name>ATP</name>
        <dbReference type="ChEBI" id="CHEBI:30616"/>
    </ligand>
</feature>
<dbReference type="SUPFAM" id="SSF52440">
    <property type="entry name" value="PreATP-grasp domain"/>
    <property type="match status" value="1"/>
</dbReference>
<dbReference type="GO" id="GO:0034028">
    <property type="term" value="F:5-(carboxyamino)imidazole ribonucleotide synthase activity"/>
    <property type="evidence" value="ECO:0007669"/>
    <property type="project" value="UniProtKB-UniRule"/>
</dbReference>
<reference evidence="8 9" key="1">
    <citation type="submission" date="2018-08" db="EMBL/GenBank/DDBJ databases">
        <title>Wenzhouxiangella salilacus sp. nov., a novel bacterium isolated from a saline lake in Xinjiang Province, China.</title>
        <authorList>
            <person name="Han S."/>
        </authorList>
    </citation>
    <scope>NUCLEOTIDE SEQUENCE [LARGE SCALE GENOMIC DNA]</scope>
    <source>
        <strain evidence="8 9">XDB06</strain>
    </source>
</reference>
<comment type="caution">
    <text evidence="8">The sequence shown here is derived from an EMBL/GenBank/DDBJ whole genome shotgun (WGS) entry which is preliminary data.</text>
</comment>
<evidence type="ECO:0000313" key="9">
    <source>
        <dbReference type="Proteomes" id="UP000260351"/>
    </source>
</evidence>
<comment type="function">
    <text evidence="6">Catalyzes the ATP-dependent conversion of 5-aminoimidazole ribonucleotide (AIR) and HCO(3)- to N5-carboxyaminoimidazole ribonucleotide (N5-CAIR).</text>
</comment>